<evidence type="ECO:0000313" key="8">
    <source>
        <dbReference type="Proteomes" id="UP000285274"/>
    </source>
</evidence>
<dbReference type="EMBL" id="QSAT01000033">
    <property type="protein sequence ID" value="RGW73310.1"/>
    <property type="molecule type" value="Genomic_DNA"/>
</dbReference>
<reference evidence="6 7" key="1">
    <citation type="submission" date="2018-08" db="EMBL/GenBank/DDBJ databases">
        <title>A genome reference for cultivated species of the human gut microbiota.</title>
        <authorList>
            <person name="Zou Y."/>
            <person name="Xue W."/>
            <person name="Luo G."/>
        </authorList>
    </citation>
    <scope>NUCLEOTIDE SEQUENCE [LARGE SCALE GENOMIC DNA]</scope>
    <source>
        <strain evidence="4 7">AF10-31</strain>
        <strain evidence="3 6">AF15-20</strain>
        <strain evidence="2 8">AF22-10AC</strain>
        <strain evidence="5 9">AM42-13AC</strain>
    </source>
</reference>
<dbReference type="AlphaFoldDB" id="A0A395WBT5"/>
<dbReference type="InterPro" id="IPR005531">
    <property type="entry name" value="Asp23"/>
</dbReference>
<evidence type="ECO:0000313" key="3">
    <source>
        <dbReference type="EMBL" id="RGU91543.1"/>
    </source>
</evidence>
<dbReference type="Proteomes" id="UP000265489">
    <property type="component" value="Unassembled WGS sequence"/>
</dbReference>
<dbReference type="GeneID" id="66578786"/>
<name>A0A395WBT5_9FIRM</name>
<evidence type="ECO:0000313" key="6">
    <source>
        <dbReference type="Proteomes" id="UP000265489"/>
    </source>
</evidence>
<evidence type="ECO:0000313" key="5">
    <source>
        <dbReference type="EMBL" id="RHB01961.1"/>
    </source>
</evidence>
<comment type="similarity">
    <text evidence="1">Belongs to the asp23 family.</text>
</comment>
<sequence length="109" mass="12197">MAKEYIELEPGNEYGVISLNKTVFSTIAQNVIEEDENVQIAQGTKPFKTGIVTKVDDNKLTLSIPVKVNHKANVSDVCLNLQNKIFESISYMTDFKPEAIEIQVTGFIF</sequence>
<evidence type="ECO:0000313" key="2">
    <source>
        <dbReference type="EMBL" id="RGS45619.1"/>
    </source>
</evidence>
<evidence type="ECO:0000313" key="7">
    <source>
        <dbReference type="Proteomes" id="UP000284651"/>
    </source>
</evidence>
<dbReference type="EMBL" id="QRVM01000034">
    <property type="protein sequence ID" value="RGS45619.1"/>
    <property type="molecule type" value="Genomic_DNA"/>
</dbReference>
<dbReference type="Proteomes" id="UP000285274">
    <property type="component" value="Unassembled WGS sequence"/>
</dbReference>
<evidence type="ECO:0000313" key="4">
    <source>
        <dbReference type="EMBL" id="RGW73310.1"/>
    </source>
</evidence>
<organism evidence="3 6">
    <name type="scientific">Holdemanella biformis</name>
    <dbReference type="NCBI Taxonomy" id="1735"/>
    <lineage>
        <taxon>Bacteria</taxon>
        <taxon>Bacillati</taxon>
        <taxon>Bacillota</taxon>
        <taxon>Erysipelotrichia</taxon>
        <taxon>Erysipelotrichales</taxon>
        <taxon>Erysipelotrichaceae</taxon>
        <taxon>Holdemanella</taxon>
    </lineage>
</organism>
<evidence type="ECO:0000256" key="1">
    <source>
        <dbReference type="ARBA" id="ARBA00005721"/>
    </source>
</evidence>
<dbReference type="EMBL" id="QSGD01000050">
    <property type="protein sequence ID" value="RHB01961.1"/>
    <property type="molecule type" value="Genomic_DNA"/>
</dbReference>
<accession>A0A395WBT5</accession>
<dbReference type="RefSeq" id="WP_003865030.1">
    <property type="nucleotide sequence ID" value="NZ_CABLCL010000068.1"/>
</dbReference>
<proteinExistence type="inferred from homology"/>
<evidence type="ECO:0000313" key="9">
    <source>
        <dbReference type="Proteomes" id="UP000285288"/>
    </source>
</evidence>
<protein>
    <submittedName>
        <fullName evidence="3">Asp23/Gls24 family envelope stress response protein</fullName>
    </submittedName>
</protein>
<dbReference type="EMBL" id="QRYQ01000010">
    <property type="protein sequence ID" value="RGU91543.1"/>
    <property type="molecule type" value="Genomic_DNA"/>
</dbReference>
<comment type="caution">
    <text evidence="3">The sequence shown here is derived from an EMBL/GenBank/DDBJ whole genome shotgun (WGS) entry which is preliminary data.</text>
</comment>
<dbReference type="Proteomes" id="UP000284651">
    <property type="component" value="Unassembled WGS sequence"/>
</dbReference>
<dbReference type="Proteomes" id="UP000285288">
    <property type="component" value="Unassembled WGS sequence"/>
</dbReference>
<gene>
    <name evidence="5" type="ORF">DW907_10085</name>
    <name evidence="4" type="ORF">DWV56_09550</name>
    <name evidence="3" type="ORF">DWW32_06655</name>
    <name evidence="2" type="ORF">DWX92_07670</name>
</gene>
<dbReference type="Pfam" id="PF03780">
    <property type="entry name" value="Asp23"/>
    <property type="match status" value="1"/>
</dbReference>